<gene>
    <name evidence="7" type="ORF">TDIS_0617</name>
</gene>
<dbReference type="PROSITE" id="PS50893">
    <property type="entry name" value="ABC_TRANSPORTER_2"/>
    <property type="match status" value="1"/>
</dbReference>
<reference evidence="7 8" key="1">
    <citation type="submission" date="2016-04" db="EMBL/GenBank/DDBJ databases">
        <title>Genome analysis of Thermosulfurimonas dismutans, the first thermophilic sulfur-disproportionating bacterium of the phylum Thermodesulfobacteria.</title>
        <authorList>
            <person name="Mardanov A.V."/>
            <person name="Beletsky A.V."/>
            <person name="Kadnikov V.V."/>
            <person name="Slobodkin A.I."/>
            <person name="Ravin N.V."/>
        </authorList>
    </citation>
    <scope>NUCLEOTIDE SEQUENCE [LARGE SCALE GENOMIC DNA]</scope>
    <source>
        <strain evidence="7 8">S95</strain>
    </source>
</reference>
<comment type="similarity">
    <text evidence="1">Belongs to the ABC transporter superfamily.</text>
</comment>
<sequence>MLEVQNLHLSYGKLKVLSGISFHVKRGEIVCLLGSNGAGKSSLLLTLIGINKPQEGKIIFEGEDITGVSPQKIICKGLSLVPEGRQIFYPLTVEENLELGAYHRFRKESKKAIYADLERVYELFPRLKERRKQKAGTLSGGEQQMLALGRAFMARPRLLLLDEPSLGLAPKIVDLIMQTIVRLNQEGLTVLLVEQNARKALSIAHRAYVLETGHITLQGSAEELLNDEEVKRAYLGKDYREFTD</sequence>
<dbReference type="AlphaFoldDB" id="A0A179D5S5"/>
<keyword evidence="3" id="KW-0547">Nucleotide-binding</keyword>
<dbReference type="GO" id="GO:0015658">
    <property type="term" value="F:branched-chain amino acid transmembrane transporter activity"/>
    <property type="evidence" value="ECO:0007669"/>
    <property type="project" value="InterPro"/>
</dbReference>
<organism evidence="7 8">
    <name type="scientific">Thermosulfurimonas dismutans</name>
    <dbReference type="NCBI Taxonomy" id="999894"/>
    <lineage>
        <taxon>Bacteria</taxon>
        <taxon>Pseudomonadati</taxon>
        <taxon>Thermodesulfobacteriota</taxon>
        <taxon>Thermodesulfobacteria</taxon>
        <taxon>Thermodesulfobacteriales</taxon>
        <taxon>Thermodesulfobacteriaceae</taxon>
        <taxon>Thermosulfurimonas</taxon>
    </lineage>
</organism>
<dbReference type="PROSITE" id="PS00211">
    <property type="entry name" value="ABC_TRANSPORTER_1"/>
    <property type="match status" value="1"/>
</dbReference>
<comment type="caution">
    <text evidence="7">The sequence shown here is derived from an EMBL/GenBank/DDBJ whole genome shotgun (WGS) entry which is preliminary data.</text>
</comment>
<evidence type="ECO:0000256" key="4">
    <source>
        <dbReference type="ARBA" id="ARBA00022840"/>
    </source>
</evidence>
<evidence type="ECO:0000256" key="1">
    <source>
        <dbReference type="ARBA" id="ARBA00005417"/>
    </source>
</evidence>
<dbReference type="PANTHER" id="PTHR43820">
    <property type="entry name" value="HIGH-AFFINITY BRANCHED-CHAIN AMINO ACID TRANSPORT ATP-BINDING PROTEIN LIVF"/>
    <property type="match status" value="1"/>
</dbReference>
<keyword evidence="8" id="KW-1185">Reference proteome</keyword>
<dbReference type="GO" id="GO:0015807">
    <property type="term" value="P:L-amino acid transport"/>
    <property type="evidence" value="ECO:0007669"/>
    <property type="project" value="TreeGrafter"/>
</dbReference>
<proteinExistence type="inferred from homology"/>
<dbReference type="STRING" id="999894.TDIS_0617"/>
<dbReference type="GO" id="GO:0016887">
    <property type="term" value="F:ATP hydrolysis activity"/>
    <property type="evidence" value="ECO:0007669"/>
    <property type="project" value="InterPro"/>
</dbReference>
<feature type="domain" description="ABC transporter" evidence="6">
    <location>
        <begin position="2"/>
        <end position="237"/>
    </location>
</feature>
<evidence type="ECO:0000259" key="6">
    <source>
        <dbReference type="PROSITE" id="PS50893"/>
    </source>
</evidence>
<keyword evidence="5" id="KW-0029">Amino-acid transport</keyword>
<dbReference type="InterPro" id="IPR003593">
    <property type="entry name" value="AAA+_ATPase"/>
</dbReference>
<evidence type="ECO:0000313" key="8">
    <source>
        <dbReference type="Proteomes" id="UP000078390"/>
    </source>
</evidence>
<evidence type="ECO:0000256" key="3">
    <source>
        <dbReference type="ARBA" id="ARBA00022741"/>
    </source>
</evidence>
<dbReference type="InterPro" id="IPR003439">
    <property type="entry name" value="ABC_transporter-like_ATP-bd"/>
</dbReference>
<evidence type="ECO:0000256" key="5">
    <source>
        <dbReference type="ARBA" id="ARBA00022970"/>
    </source>
</evidence>
<protein>
    <submittedName>
        <fullName evidence="7">Branched-chain amino acid transport ATP-binding protein LivF</fullName>
    </submittedName>
</protein>
<dbReference type="RefSeq" id="WP_068669182.1">
    <property type="nucleotide sequence ID" value="NZ_LWLG01000002.1"/>
</dbReference>
<name>A0A179D5S5_9BACT</name>
<dbReference type="SUPFAM" id="SSF52540">
    <property type="entry name" value="P-loop containing nucleoside triphosphate hydrolases"/>
    <property type="match status" value="1"/>
</dbReference>
<dbReference type="CDD" id="cd03224">
    <property type="entry name" value="ABC_TM1139_LivF_branched"/>
    <property type="match status" value="1"/>
</dbReference>
<dbReference type="PANTHER" id="PTHR43820:SF4">
    <property type="entry name" value="HIGH-AFFINITY BRANCHED-CHAIN AMINO ACID TRANSPORT ATP-BINDING PROTEIN LIVF"/>
    <property type="match status" value="1"/>
</dbReference>
<dbReference type="InterPro" id="IPR030660">
    <property type="entry name" value="ABC_branched_ATPase_LivF/BraG"/>
</dbReference>
<dbReference type="Pfam" id="PF00005">
    <property type="entry name" value="ABC_tran"/>
    <property type="match status" value="1"/>
</dbReference>
<dbReference type="Gene3D" id="3.40.50.300">
    <property type="entry name" value="P-loop containing nucleotide triphosphate hydrolases"/>
    <property type="match status" value="1"/>
</dbReference>
<dbReference type="EMBL" id="LWLG01000002">
    <property type="protein sequence ID" value="OAQ21396.1"/>
    <property type="molecule type" value="Genomic_DNA"/>
</dbReference>
<keyword evidence="2" id="KW-0813">Transport</keyword>
<accession>A0A179D5S5</accession>
<dbReference type="PIRSF" id="PIRSF039137">
    <property type="entry name" value="ABC_branched_ATPase"/>
    <property type="match status" value="1"/>
</dbReference>
<dbReference type="GO" id="GO:0005524">
    <property type="term" value="F:ATP binding"/>
    <property type="evidence" value="ECO:0007669"/>
    <property type="project" value="UniProtKB-KW"/>
</dbReference>
<dbReference type="OrthoDB" id="9780436at2"/>
<dbReference type="Proteomes" id="UP000078390">
    <property type="component" value="Unassembled WGS sequence"/>
</dbReference>
<dbReference type="SMART" id="SM00382">
    <property type="entry name" value="AAA"/>
    <property type="match status" value="1"/>
</dbReference>
<dbReference type="InterPro" id="IPR027417">
    <property type="entry name" value="P-loop_NTPase"/>
</dbReference>
<keyword evidence="4 7" id="KW-0067">ATP-binding</keyword>
<dbReference type="PATRIC" id="fig|999894.6.peg.617"/>
<evidence type="ECO:0000313" key="7">
    <source>
        <dbReference type="EMBL" id="OAQ21396.1"/>
    </source>
</evidence>
<evidence type="ECO:0000256" key="2">
    <source>
        <dbReference type="ARBA" id="ARBA00022448"/>
    </source>
</evidence>
<dbReference type="InterPro" id="IPR017871">
    <property type="entry name" value="ABC_transporter-like_CS"/>
</dbReference>
<dbReference type="InterPro" id="IPR052156">
    <property type="entry name" value="BCAA_Transport_ATP-bd_LivF"/>
</dbReference>